<dbReference type="InterPro" id="IPR041555">
    <property type="entry name" value="MG3"/>
</dbReference>
<dbReference type="EMBL" id="CADEPI010000042">
    <property type="protein sequence ID" value="CAB3369055.1"/>
    <property type="molecule type" value="Genomic_DNA"/>
</dbReference>
<dbReference type="Gene3D" id="6.20.50.160">
    <property type="match status" value="1"/>
</dbReference>
<dbReference type="Gene3D" id="2.60.40.1940">
    <property type="match status" value="1"/>
</dbReference>
<evidence type="ECO:0000259" key="13">
    <source>
        <dbReference type="SMART" id="SM01359"/>
    </source>
</evidence>
<dbReference type="InterPro" id="IPR019742">
    <property type="entry name" value="MacrogloblnA2_CS"/>
</dbReference>
<dbReference type="InterPro" id="IPR008930">
    <property type="entry name" value="Terpenoid_cyclase/PrenylTrfase"/>
</dbReference>
<evidence type="ECO:0000259" key="15">
    <source>
        <dbReference type="SMART" id="SM01361"/>
    </source>
</evidence>
<dbReference type="SUPFAM" id="SSF49410">
    <property type="entry name" value="Alpha-macroglobulin receptor domain"/>
    <property type="match status" value="1"/>
</dbReference>
<dbReference type="CDD" id="cd02897">
    <property type="entry name" value="A2M_2"/>
    <property type="match status" value="1"/>
</dbReference>
<comment type="subunit">
    <text evidence="10">Heterodimer of a TEP1-N chain and an TEP1-C chain non-covalently linked. Forms a complex composed of TEP1-N and TEP1-C heterodimer, LRIM1 and APL1C; the interaction stabilizes TEP1-N and TEP1-C heterodimer, prevents its binding to tissues while circulating in the hemolymph and protects the thioester bond from hydrolysis. Mature TEP1 and to a lesser extent full-length TEP1 interact with SPCLIP1; the interaction is induced by microbial infection.</text>
</comment>
<dbReference type="SMART" id="SM01360">
    <property type="entry name" value="A2M"/>
    <property type="match status" value="1"/>
</dbReference>
<dbReference type="Pfam" id="PF01835">
    <property type="entry name" value="MG2"/>
    <property type="match status" value="1"/>
</dbReference>
<dbReference type="Gene3D" id="2.60.40.1930">
    <property type="match status" value="2"/>
</dbReference>
<dbReference type="InterPro" id="IPR040839">
    <property type="entry name" value="MG4"/>
</dbReference>
<comment type="similarity">
    <text evidence="2">Belongs to the protease inhibitor I39 (alpha-2-macroglobulin) family.</text>
</comment>
<feature type="domain" description="Alpha-macroglobulin receptor-binding" evidence="15">
    <location>
        <begin position="1433"/>
        <end position="1522"/>
    </location>
</feature>
<dbReference type="GO" id="GO:0004867">
    <property type="term" value="F:serine-type endopeptidase inhibitor activity"/>
    <property type="evidence" value="ECO:0007669"/>
    <property type="project" value="UniProtKB-KW"/>
</dbReference>
<keyword evidence="7" id="KW-1015">Disulfide bond</keyword>
<dbReference type="PANTHER" id="PTHR11412:SF171">
    <property type="entry name" value="PREGNANCY ZONE PROTEIN-LIKE PROTEIN"/>
    <property type="match status" value="1"/>
</dbReference>
<evidence type="ECO:0000256" key="6">
    <source>
        <dbReference type="ARBA" id="ARBA00022900"/>
    </source>
</evidence>
<dbReference type="SMART" id="SM01361">
    <property type="entry name" value="A2M_recep"/>
    <property type="match status" value="1"/>
</dbReference>
<evidence type="ECO:0000256" key="9">
    <source>
        <dbReference type="ARBA" id="ARBA00057615"/>
    </source>
</evidence>
<sequence length="1591" mass="179200">MFHFLRLFFVCFVSSIPVSRGQEPVESLFLFVAPQALAVEKNETFHLLIFNNPKNDTFKIRLLLPTNGTELSSVTVPYDPDIVQYDVNFPIKDIDTQHATLEVVYGKNKTKSSDVRLYHEKTMMFIETEKPFYKPGELVRFRVLHLKRNLLPTDTPLRKVWIENPSNVKIAQWKNVKINKGFAQLEMQLTKEPEKGKWKIKVQALNTSDAVTKKFQIKEYVLPKFEVTLVPPSYILSKANKSYTWKVCAKYSFGGPVQGNATVSFTFVEPVYWWTKKTNIANEMTELINSELRREDGCNDFTLSSKIIARHSDKYLNGIVVNATVEERGTGEKQITSHTSRFHTENMKFSFTNAPKYFYPGLPYYGQIDIKYQDGLEAANVEVSIGVKNGRDFREAETLSAISDQSGTVHFTVVTTNFSDELYIHVKCLKSNVECNSMGNHKIIPWFSPSKSYIMINGQSDAICNETLDLEILYTFSEKELGEKLQLFYLVQSKGDIMKRGSTVIAKKSHNFRVKHWQNVFFESHLQNKSSAGKWNLKLRVRERYSPEIKIVIFYRTLGREVVASSKTIKINSCLLNKVESKFSARTAEPGQQVTLSVATSTASLCALSGVDKAVTFLEKNREFDIEAVFERIMVASAKPKQHSAEANYYVEKCELDYESNIQIYGRKKRVNIKLTLGPLSSEEESTAFRIKRSMWWQPKKPFGNAHRAFADGGTLMLSNLDSNIKPCESGGFKENCDTCPNDQRYFTLVSRMDSMPIKQRSRARSRPKNNVFKARKIVDTSSDFQSKEESNSATKLQDNVELVEMRTDFRESWLWQFEEINDGSAKEIKLQTPHTITDWVLNTVCVSQSQGLGIAAETSIRVTKPYFIDFTLPFSVKRGETLPLKVSIFNYLNHDIPIKLSFGEFTGGDLNGDASFDTCLQRKDKIVHTFELSAKLLGSHNISVISSINFDNSTCGPDVLTEMRDGVTKSIKIKPEGLPVEITKSMFLCLDGGGESALMSWHLDVPENSVPDSARGDVAVIGDLMGPSLENLDHLVRLPTGCGEQNMVLFAPNIVVLKYLEATDSLTHTIKRKANDNLVKGYQRELTYKHDDGSYSAFGKSDNSGSMWLTAFVVKSFAQAKKFIYVDQSELLKSTEWILSHQLENGCFRQIGTVFHKEMKGGVGTSGSIAAFSAYIMIALLESKIEINKGVLENGLFCLKQVQDSDDVYTQALVAYAMQLSKAQLKTEKSALAAQNSLDKLVHLASTGNNSEIFWQNKGSAHLALSVEMTAYAILTLATAGGEENLMLAFGAVKWISKQRNKQGGFVSTQDTVVALEALAKYAMTVPSKNVEMSLQVATDDGDIMEFNIDAGNRQILQQNDIRYVPTNLHWSATGKGCSLVQSSLRYNLKSSAQLLDEIFTVEKQVKSIVPGSCSELYLAFNLTYNQPEGSSNMAVLEVEMLSGYEPERSTLENLRTKIETFKRWDFEDGVLNLYFDSLHSSLPIEVDFVIIQTVTVENVKAAKVKLYDYYEKESFNEKEYEINELICNANQGEEAITTKPVSDEPFSVSGNALGDNFKDFKNFYDDLDFPEGIEGPVEVFVPAPKNMKP</sequence>
<dbReference type="InterPro" id="IPR014756">
    <property type="entry name" value="Ig_E-set"/>
</dbReference>
<keyword evidence="4" id="KW-0646">Protease inhibitor</keyword>
<dbReference type="InterPro" id="IPR001599">
    <property type="entry name" value="Macroglobln_a2"/>
</dbReference>
<dbReference type="InterPro" id="IPR047565">
    <property type="entry name" value="Alpha-macroglob_thiol-ester_cl"/>
</dbReference>
<evidence type="ECO:0000256" key="1">
    <source>
        <dbReference type="ARBA" id="ARBA00004613"/>
    </source>
</evidence>
<evidence type="ECO:0000256" key="7">
    <source>
        <dbReference type="ARBA" id="ARBA00023157"/>
    </source>
</evidence>
<dbReference type="SMART" id="SM01359">
    <property type="entry name" value="A2M_N_2"/>
    <property type="match status" value="1"/>
</dbReference>
<dbReference type="InterPro" id="IPR002890">
    <property type="entry name" value="MG2"/>
</dbReference>
<dbReference type="InterPro" id="IPR041813">
    <property type="entry name" value="A2M_TED"/>
</dbReference>
<comment type="subcellular location">
    <subcellularLocation>
        <location evidence="1">Secreted</location>
    </subcellularLocation>
</comment>
<dbReference type="OrthoDB" id="9998011at2759"/>
<dbReference type="SMART" id="SM01419">
    <property type="entry name" value="Thiol-ester_cl"/>
    <property type="match status" value="1"/>
</dbReference>
<dbReference type="Pfam" id="PF17789">
    <property type="entry name" value="MG4"/>
    <property type="match status" value="1"/>
</dbReference>
<dbReference type="InterPro" id="IPR050473">
    <property type="entry name" value="A2M/Complement_sys"/>
</dbReference>
<keyword evidence="3" id="KW-0964">Secreted</keyword>
<dbReference type="Gene3D" id="2.60.120.1540">
    <property type="match status" value="1"/>
</dbReference>
<proteinExistence type="inferred from homology"/>
<keyword evidence="6" id="KW-0722">Serine protease inhibitor</keyword>
<organism evidence="16 17">
    <name type="scientific">Cloeon dipterum</name>
    <dbReference type="NCBI Taxonomy" id="197152"/>
    <lineage>
        <taxon>Eukaryota</taxon>
        <taxon>Metazoa</taxon>
        <taxon>Ecdysozoa</taxon>
        <taxon>Arthropoda</taxon>
        <taxon>Hexapoda</taxon>
        <taxon>Insecta</taxon>
        <taxon>Pterygota</taxon>
        <taxon>Palaeoptera</taxon>
        <taxon>Ephemeroptera</taxon>
        <taxon>Pisciforma</taxon>
        <taxon>Baetidae</taxon>
        <taxon>Cloeon</taxon>
    </lineage>
</organism>
<keyword evidence="17" id="KW-1185">Reference proteome</keyword>
<dbReference type="Gene3D" id="1.50.10.20">
    <property type="match status" value="1"/>
</dbReference>
<evidence type="ECO:0000313" key="16">
    <source>
        <dbReference type="EMBL" id="CAB3369055.1"/>
    </source>
</evidence>
<evidence type="ECO:0000256" key="12">
    <source>
        <dbReference type="SAM" id="SignalP"/>
    </source>
</evidence>
<dbReference type="SUPFAM" id="SSF48239">
    <property type="entry name" value="Terpenoid cyclases/Protein prenyltransferases"/>
    <property type="match status" value="1"/>
</dbReference>
<dbReference type="InterPro" id="IPR013783">
    <property type="entry name" value="Ig-like_fold"/>
</dbReference>
<dbReference type="PROSITE" id="PS00477">
    <property type="entry name" value="ALPHA_2_MACROGLOBULIN"/>
    <property type="match status" value="1"/>
</dbReference>
<dbReference type="GO" id="GO:0005615">
    <property type="term" value="C:extracellular space"/>
    <property type="evidence" value="ECO:0007669"/>
    <property type="project" value="InterPro"/>
</dbReference>
<feature type="domain" description="Alpha-2-macroglobulin bait region" evidence="13">
    <location>
        <begin position="454"/>
        <end position="618"/>
    </location>
</feature>
<feature type="chain" id="PRO_5035768854" description="TEP1-F" evidence="12">
    <location>
        <begin position="22"/>
        <end position="1591"/>
    </location>
</feature>
<dbReference type="Proteomes" id="UP000494165">
    <property type="component" value="Unassembled WGS sequence"/>
</dbReference>
<evidence type="ECO:0000256" key="2">
    <source>
        <dbReference type="ARBA" id="ARBA00010952"/>
    </source>
</evidence>
<dbReference type="Gene3D" id="2.20.130.20">
    <property type="match status" value="1"/>
</dbReference>
<gene>
    <name evidence="16" type="ORF">CLODIP_2_CD02537</name>
</gene>
<dbReference type="Pfam" id="PF17791">
    <property type="entry name" value="MG3"/>
    <property type="match status" value="1"/>
</dbReference>
<dbReference type="Pfam" id="PF07678">
    <property type="entry name" value="TED_complement"/>
    <property type="match status" value="1"/>
</dbReference>
<dbReference type="InterPro" id="IPR011625">
    <property type="entry name" value="A2M_N_BRD"/>
</dbReference>
<dbReference type="FunFam" id="1.50.10.20:FF:000001">
    <property type="entry name" value="CD109 isoform 1"/>
    <property type="match status" value="1"/>
</dbReference>
<dbReference type="Pfam" id="PF07703">
    <property type="entry name" value="A2M_BRD"/>
    <property type="match status" value="1"/>
</dbReference>
<dbReference type="InterPro" id="IPR011626">
    <property type="entry name" value="Alpha-macroglobulin_TED"/>
</dbReference>
<dbReference type="InterPro" id="IPR036595">
    <property type="entry name" value="A-macroglobulin_rcpt-bd_sf"/>
</dbReference>
<evidence type="ECO:0000256" key="11">
    <source>
        <dbReference type="ARBA" id="ARBA00078071"/>
    </source>
</evidence>
<dbReference type="Pfam" id="PF00207">
    <property type="entry name" value="A2M"/>
    <property type="match status" value="1"/>
</dbReference>
<comment type="function">
    <text evidence="9">Binds covalently through a thioester bond to the pathogen surface resulting in pathogen clearance.</text>
</comment>
<dbReference type="FunFam" id="2.60.40.1930:FF:000001">
    <property type="entry name" value="CD109 isoform 3"/>
    <property type="match status" value="1"/>
</dbReference>
<dbReference type="Gene3D" id="2.60.40.10">
    <property type="entry name" value="Immunoglobulins"/>
    <property type="match status" value="2"/>
</dbReference>
<dbReference type="PANTHER" id="PTHR11412">
    <property type="entry name" value="MACROGLOBULIN / COMPLEMENT"/>
    <property type="match status" value="1"/>
</dbReference>
<evidence type="ECO:0000259" key="14">
    <source>
        <dbReference type="SMART" id="SM01360"/>
    </source>
</evidence>
<dbReference type="Pfam" id="PF07677">
    <property type="entry name" value="A2M_recep"/>
    <property type="match status" value="1"/>
</dbReference>
<evidence type="ECO:0000313" key="17">
    <source>
        <dbReference type="Proteomes" id="UP000494165"/>
    </source>
</evidence>
<keyword evidence="8" id="KW-0325">Glycoprotein</keyword>
<feature type="domain" description="Alpha-2-macroglobulin" evidence="14">
    <location>
        <begin position="813"/>
        <end position="903"/>
    </location>
</feature>
<protein>
    <recommendedName>
        <fullName evidence="11">TEP1-F</fullName>
    </recommendedName>
</protein>
<evidence type="ECO:0000256" key="3">
    <source>
        <dbReference type="ARBA" id="ARBA00022525"/>
    </source>
</evidence>
<evidence type="ECO:0000256" key="10">
    <source>
        <dbReference type="ARBA" id="ARBA00063781"/>
    </source>
</evidence>
<evidence type="ECO:0000256" key="8">
    <source>
        <dbReference type="ARBA" id="ARBA00023180"/>
    </source>
</evidence>
<keyword evidence="5 12" id="KW-0732">Signal</keyword>
<dbReference type="InterPro" id="IPR009048">
    <property type="entry name" value="A-macroglobulin_rcpt-bd"/>
</dbReference>
<feature type="signal peptide" evidence="12">
    <location>
        <begin position="1"/>
        <end position="21"/>
    </location>
</feature>
<accession>A0A8S1CFG8</accession>
<evidence type="ECO:0000256" key="4">
    <source>
        <dbReference type="ARBA" id="ARBA00022690"/>
    </source>
</evidence>
<dbReference type="SUPFAM" id="SSF81296">
    <property type="entry name" value="E set domains"/>
    <property type="match status" value="1"/>
</dbReference>
<reference evidence="16 17" key="1">
    <citation type="submission" date="2020-04" db="EMBL/GenBank/DDBJ databases">
        <authorList>
            <person name="Alioto T."/>
            <person name="Alioto T."/>
            <person name="Gomez Garrido J."/>
        </authorList>
    </citation>
    <scope>NUCLEOTIDE SEQUENCE [LARGE SCALE GENOMIC DNA]</scope>
</reference>
<name>A0A8S1CFG8_9INSE</name>
<evidence type="ECO:0000256" key="5">
    <source>
        <dbReference type="ARBA" id="ARBA00022729"/>
    </source>
</evidence>
<comment type="caution">
    <text evidence="16">The sequence shown here is derived from an EMBL/GenBank/DDBJ whole genome shotgun (WGS) entry which is preliminary data.</text>
</comment>
<dbReference type="Gene3D" id="2.60.40.690">
    <property type="entry name" value="Alpha-macroglobulin, receptor-binding domain"/>
    <property type="match status" value="1"/>
</dbReference>